<reference evidence="3" key="3">
    <citation type="submission" date="2019-11" db="EMBL/GenBank/DDBJ databases">
        <title>Complete genome sequence of Vibrio owensii SH-14 isolated from shrimp with acute hepatopancreatic necrosis diease.</title>
        <authorList>
            <person name="Liang X."/>
            <person name="Wang Y."/>
        </authorList>
    </citation>
    <scope>NUCLEOTIDE SEQUENCE</scope>
    <source>
        <strain evidence="3">SH14</strain>
    </source>
</reference>
<feature type="transmembrane region" description="Helical" evidence="1">
    <location>
        <begin position="6"/>
        <end position="25"/>
    </location>
</feature>
<dbReference type="EMBL" id="CP033138">
    <property type="protein sequence ID" value="AYO17099.1"/>
    <property type="molecule type" value="Genomic_DNA"/>
</dbReference>
<name>A0AAP9GFW2_9VIBR</name>
<dbReference type="RefSeq" id="WP_054823346.1">
    <property type="nucleotide sequence ID" value="NZ_CP033138.1"/>
</dbReference>
<accession>A0AAP9GFW2</accession>
<keyword evidence="1" id="KW-0472">Membrane</keyword>
<sequence length="107" mass="11581">MSDNTRFWVGITLTIATNLAVYAFFQGGLNQNVKALSSDLNDFKVEVKADLSNVNSKVYSVKSSTDANGLVLGRVDRKVDGIDDKVTDYGERIAKLETITGGGNAYN</sequence>
<dbReference type="Proteomes" id="UP000390336">
    <property type="component" value="Chromosome 2"/>
</dbReference>
<keyword evidence="1" id="KW-1133">Transmembrane helix</keyword>
<dbReference type="Proteomes" id="UP000272136">
    <property type="component" value="Chromosome 2"/>
</dbReference>
<organism evidence="3 5">
    <name type="scientific">Vibrio owensii</name>
    <dbReference type="NCBI Taxonomy" id="696485"/>
    <lineage>
        <taxon>Bacteria</taxon>
        <taxon>Pseudomonadati</taxon>
        <taxon>Pseudomonadota</taxon>
        <taxon>Gammaproteobacteria</taxon>
        <taxon>Vibrionales</taxon>
        <taxon>Vibrionaceae</taxon>
        <taxon>Vibrio</taxon>
    </lineage>
</organism>
<keyword evidence="1" id="KW-0812">Transmembrane</keyword>
<evidence type="ECO:0000313" key="3">
    <source>
        <dbReference type="EMBL" id="QGH49244.1"/>
    </source>
</evidence>
<keyword evidence="4" id="KW-1185">Reference proteome</keyword>
<proteinExistence type="predicted"/>
<protein>
    <submittedName>
        <fullName evidence="3">Uncharacterized protein</fullName>
    </submittedName>
</protein>
<gene>
    <name evidence="3" type="ORF">APZ19_19185</name>
    <name evidence="2" type="ORF">D0812_22175</name>
</gene>
<dbReference type="AlphaFoldDB" id="A0AAP9GFW2"/>
<reference evidence="3 5" key="1">
    <citation type="journal article" date="2015" name="Genome Announc.">
        <title>Draft Genome Sequence of Vibrio owensii Strain SH-14, Which Causes Shrimp Acute Hepatopancreatic Necrosis Disease.</title>
        <authorList>
            <person name="Liu L."/>
            <person name="Xiao J."/>
            <person name="Xia X."/>
            <person name="Pan Y."/>
            <person name="Yan S."/>
            <person name="Wang Y."/>
        </authorList>
    </citation>
    <scope>NUCLEOTIDE SEQUENCE [LARGE SCALE GENOMIC DNA]</scope>
    <source>
        <strain evidence="3 5">SH14</strain>
    </source>
</reference>
<evidence type="ECO:0000313" key="5">
    <source>
        <dbReference type="Proteomes" id="UP000390336"/>
    </source>
</evidence>
<dbReference type="EMBL" id="CP045860">
    <property type="protein sequence ID" value="QGH49244.1"/>
    <property type="molecule type" value="Genomic_DNA"/>
</dbReference>
<evidence type="ECO:0000313" key="4">
    <source>
        <dbReference type="Proteomes" id="UP000272136"/>
    </source>
</evidence>
<evidence type="ECO:0000313" key="2">
    <source>
        <dbReference type="EMBL" id="AYO17099.1"/>
    </source>
</evidence>
<reference evidence="2 4" key="2">
    <citation type="submission" date="2018-10" db="EMBL/GenBank/DDBJ databases">
        <title>Whole Genome of Vibrio owensii strain 170502, isolated from Acute Hepatopancreatic Necrosis Disease (AHPND) shrimp.</title>
        <authorList>
            <person name="Yan M."/>
            <person name="Wang X."/>
            <person name="Wang Y."/>
        </authorList>
    </citation>
    <scope>NUCLEOTIDE SEQUENCE [LARGE SCALE GENOMIC DNA]</scope>
    <source>
        <strain evidence="2 4">1700302</strain>
    </source>
</reference>
<evidence type="ECO:0000256" key="1">
    <source>
        <dbReference type="SAM" id="Phobius"/>
    </source>
</evidence>